<dbReference type="InterPro" id="IPR038637">
    <property type="entry name" value="NPCBM_sf"/>
</dbReference>
<dbReference type="Pfam" id="PF10633">
    <property type="entry name" value="NPCBM_assoc"/>
    <property type="match status" value="1"/>
</dbReference>
<dbReference type="Gene3D" id="2.60.120.260">
    <property type="entry name" value="Galactose-binding domain-like"/>
    <property type="match status" value="2"/>
</dbReference>
<dbReference type="InterPro" id="IPR049314">
    <property type="entry name" value="GH101_dom-5"/>
</dbReference>
<evidence type="ECO:0000256" key="2">
    <source>
        <dbReference type="SAM" id="SignalP"/>
    </source>
</evidence>
<name>A0A1E7LSX9_9ACTN</name>
<accession>A0A1E7LSX9</accession>
<dbReference type="SMART" id="SM00776">
    <property type="entry name" value="NPCBM"/>
    <property type="match status" value="1"/>
</dbReference>
<evidence type="ECO:0000259" key="3">
    <source>
        <dbReference type="SMART" id="SM00776"/>
    </source>
</evidence>
<dbReference type="InterPro" id="IPR018905">
    <property type="entry name" value="A-galactase_NEW3"/>
</dbReference>
<dbReference type="Gene3D" id="2.70.98.10">
    <property type="match status" value="1"/>
</dbReference>
<dbReference type="Pfam" id="PF17974">
    <property type="entry name" value="GalBD_like"/>
    <property type="match status" value="1"/>
</dbReference>
<reference evidence="4 5" key="1">
    <citation type="journal article" date="2016" name="Front. Microbiol.">
        <title>Comparative Genomics Analysis of Streptomyces Species Reveals Their Adaptation to the Marine Environment and Their Diversity at the Genomic Level.</title>
        <authorList>
            <person name="Tian X."/>
            <person name="Zhang Z."/>
            <person name="Yang T."/>
            <person name="Chen M."/>
            <person name="Li J."/>
            <person name="Chen F."/>
            <person name="Yang J."/>
            <person name="Li W."/>
            <person name="Zhang B."/>
            <person name="Zhang Z."/>
            <person name="Wu J."/>
            <person name="Zhang C."/>
            <person name="Long L."/>
            <person name="Xiao J."/>
        </authorList>
    </citation>
    <scope>NUCLEOTIDE SEQUENCE [LARGE SCALE GENOMIC DNA]</scope>
    <source>
        <strain evidence="4 5">SCSIO M10372</strain>
    </source>
</reference>
<keyword evidence="2" id="KW-0732">Signal</keyword>
<feature type="region of interest" description="Disordered" evidence="1">
    <location>
        <begin position="1139"/>
        <end position="1193"/>
    </location>
</feature>
<dbReference type="Gene3D" id="3.20.20.80">
    <property type="entry name" value="Glycosidases"/>
    <property type="match status" value="1"/>
</dbReference>
<dbReference type="GO" id="GO:0033926">
    <property type="term" value="F:endo-alpha-N-acetylgalactosaminidase activity"/>
    <property type="evidence" value="ECO:0007669"/>
    <property type="project" value="InterPro"/>
</dbReference>
<feature type="signal peptide" evidence="2">
    <location>
        <begin position="1"/>
        <end position="35"/>
    </location>
</feature>
<keyword evidence="5" id="KW-1185">Reference proteome</keyword>
<evidence type="ECO:0000313" key="4">
    <source>
        <dbReference type="EMBL" id="OEV19319.1"/>
    </source>
</evidence>
<dbReference type="Gene3D" id="2.60.120.1060">
    <property type="entry name" value="NPCBM/NEW2 domain"/>
    <property type="match status" value="1"/>
</dbReference>
<comment type="caution">
    <text evidence="4">The sequence shown here is derived from an EMBL/GenBank/DDBJ whole genome shotgun (WGS) entry which is preliminary data.</text>
</comment>
<dbReference type="Pfam" id="PF08305">
    <property type="entry name" value="NPCBM"/>
    <property type="match status" value="1"/>
</dbReference>
<sequence>MSPRFPSAGPVSVVSAVASAAVLALVGTAALPAAAAAPSPAPAGAARSAAASATIGSDSLTIGSGHLTVAVAEDFPRVLSYTDRAGGKRLLGSTRPVTAVTLNGTAHPVKLKGAPKVNGSSARYTLAFDGLPGVEIDASLTVSGRTTTFKVTAVRDTAAFRVGTIDIPGHDLISVGSTEPGAATAFTTLDPDSTRTADVFAKVTGETKPDPAPLGATYALLNTDSLAAAVESNSSYDKPSGPTNGDDARFWRQARTEADGSVRVGVSSGQWTYRGEGAPQPESGGNLPWAKVVVTPDANGDKAVDWQDAAIAFRSIGITAPGSEQTADRVVTHIPFNFASQATHPFLRTLDDVKRISQATDGLGQLAVLKGYGSEGHDSAHPDYGGNYNKRAGGLKDLNTLLKQGKKWGATFGVHVNATESYPEARAFSEQLVDKSKPGWNWLNQSYYIDQRRDLNSGDLAKRFQQLRNETDRNLAFLYIDVYYTHGWIADKTIQTVQQQGWTVGTEWSDKFERASLWSHWANDLNYGGATNKGLNSQIIRFIRNGEKDIWNNHPVLGQSALEEFEGWTGETDWNAFTATIWQKNLPAKYLQQQEITRWDGNDITFTGGVRGTVENGKRTFYQQGRKVLSGTDYLLPWDGGKKLYHYSQAGGTSTWEVPGKGPYTVYELTDNGREKAATVRPVNGRVTLTATAGQPYVLYPAQAPRAADPAWGQGTPLKDPGFNDRTLNGWTKTGTVVRDTDAQGRNSAALSGTPAAALSQTVTGLRPGKRYTASALIEVEPGQSRRTTLSAGGRSVAVERSTAEDFVAASDWHGTHFQRAKVNFTAPANGRTTLRIEAAAGSGATVRADDVRIVENAPATRPGTVVYEDFEAVDQGWGPFLKGDAGGSTDPRTHISQLNAPYTQSGWNGKLIDDVLGGKESLKSHEENTGLVYRTAPWTVPMKDGHRYRVEFAYQSSHAGAYAWVDGYDRNAGGRAVSTETRTTPIGQQRTTGHFSQILTAGCGDTWTGLRKRAGAPQGADFVLDAFTVTDLGPAPAGQEAVCGTLTVAADATTLEPGAPNTVKAVFGNDEATAATGVELALTVPEGWQAEPAGAVAFDSVAPGAKVTGSWRVTPPVDAPYDTYQLAARATYAVQDAPRTLGAQTPVRTLPPPPTEDRWASDLDWTESRNGWGPVERDQSNGETGSGDGSPLRIGGVTYAKGLGTHAPATIRYYLGGRCTSFTAEVGVDDVQTSRGSVRFSVTADGTEKVKSPVLGAADPAWKLTADVTGARYVELVVDDGGDGNGNDHADWGNARFHCGG</sequence>
<protein>
    <recommendedName>
        <fullName evidence="3">Glycosyl hydrolase family 98 putative carbohydrate-binding module domain-containing protein</fullName>
    </recommendedName>
</protein>
<dbReference type="InterPro" id="IPR008979">
    <property type="entry name" value="Galactose-bd-like_sf"/>
</dbReference>
<dbReference type="Pfam" id="PF21466">
    <property type="entry name" value="GH101_dom-5"/>
    <property type="match status" value="1"/>
</dbReference>
<dbReference type="InterPro" id="IPR014718">
    <property type="entry name" value="GH-type_carb-bd"/>
</dbReference>
<dbReference type="InterPro" id="IPR035364">
    <property type="entry name" value="Beta_sandwich_GH101"/>
</dbReference>
<feature type="domain" description="Glycosyl hydrolase family 98 putative carbohydrate-binding module" evidence="3">
    <location>
        <begin position="1155"/>
        <end position="1300"/>
    </location>
</feature>
<dbReference type="RefSeq" id="WP_070201887.1">
    <property type="nucleotide sequence ID" value="NZ_LJGZ01000087.1"/>
</dbReference>
<dbReference type="CDD" id="cd14244">
    <property type="entry name" value="GH_101_like"/>
    <property type="match status" value="1"/>
</dbReference>
<proteinExistence type="predicted"/>
<gene>
    <name evidence="4" type="ORF">AN221_18085</name>
</gene>
<organism evidence="4 5">
    <name type="scientific">Streptomyces nanshensis</name>
    <dbReference type="NCBI Taxonomy" id="518642"/>
    <lineage>
        <taxon>Bacteria</taxon>
        <taxon>Bacillati</taxon>
        <taxon>Actinomycetota</taxon>
        <taxon>Actinomycetes</taxon>
        <taxon>Kitasatosporales</taxon>
        <taxon>Streptomycetaceae</taxon>
        <taxon>Streptomyces</taxon>
    </lineage>
</organism>
<dbReference type="GO" id="GO:0030246">
    <property type="term" value="F:carbohydrate binding"/>
    <property type="evidence" value="ECO:0007669"/>
    <property type="project" value="InterPro"/>
</dbReference>
<dbReference type="InterPro" id="IPR040633">
    <property type="entry name" value="Gal_mutarotas_3"/>
</dbReference>
<dbReference type="EMBL" id="LJGZ01000087">
    <property type="protein sequence ID" value="OEV19319.1"/>
    <property type="molecule type" value="Genomic_DNA"/>
</dbReference>
<dbReference type="InterPro" id="IPR040502">
    <property type="entry name" value="GH101_dom-6"/>
</dbReference>
<evidence type="ECO:0000313" key="5">
    <source>
        <dbReference type="Proteomes" id="UP000175971"/>
    </source>
</evidence>
<dbReference type="Proteomes" id="UP000175971">
    <property type="component" value="Unassembled WGS sequence"/>
</dbReference>
<dbReference type="Pfam" id="PF18080">
    <property type="entry name" value="Gal_mutarotas_3"/>
    <property type="match status" value="1"/>
</dbReference>
<evidence type="ECO:0000256" key="1">
    <source>
        <dbReference type="SAM" id="MobiDB-lite"/>
    </source>
</evidence>
<dbReference type="Pfam" id="PF12905">
    <property type="entry name" value="Glyco_hydro_101"/>
    <property type="match status" value="1"/>
</dbReference>
<dbReference type="PATRIC" id="fig|518642.7.peg.4582"/>
<dbReference type="InterPro" id="IPR025706">
    <property type="entry name" value="Endoa_GalNAc"/>
</dbReference>
<dbReference type="OrthoDB" id="1095434at2"/>
<dbReference type="Pfam" id="PF17451">
    <property type="entry name" value="Glyco_hyd_101C"/>
    <property type="match status" value="1"/>
</dbReference>
<dbReference type="SUPFAM" id="SSF49785">
    <property type="entry name" value="Galactose-binding domain-like"/>
    <property type="match status" value="1"/>
</dbReference>
<dbReference type="InterPro" id="IPR013222">
    <property type="entry name" value="Glyco_hyd_98_carb-bd"/>
</dbReference>
<feature type="chain" id="PRO_5009197607" description="Glycosyl hydrolase family 98 putative carbohydrate-binding module domain-containing protein" evidence="2">
    <location>
        <begin position="36"/>
        <end position="1302"/>
    </location>
</feature>